<dbReference type="PANTHER" id="PTHR43649">
    <property type="entry name" value="ARABINOSE-BINDING PROTEIN-RELATED"/>
    <property type="match status" value="1"/>
</dbReference>
<keyword evidence="3" id="KW-1185">Reference proteome</keyword>
<sequence length="496" mass="54247">MKNNKFKWLSALTLATTPVVFLAACASTAASETNSKLFEAMSKDQLAINLKTSLAGYSTEAMEIISNKQEISQQSKDLIDAFNKFYGTKLSYTQIGGSTDYGQFLATKFANGVGNVLLLSGGSLAGFQDQDNILIDTPSSKMLANETSTIGQYVVGNKRYMAQTIESYGVIYNRDAFQKAKITVFEGQPFETTQTKPAELPADKPQNYNGTIKVGETLYVFTDDLNLEGWKAIISQVKNAGLKPFYTTSKATSGNIWPLTNHLLGAVVTAQTGLKPSNLTELQDAEKVLTDSVMQGMKDGLEIYGQNETYNRNTNTVDIAMQQVAFGREYAMSQNGTWATPQIKQANPNANVGFLPLPVFDATSKTSKIVKTVSQRWGATTLANDPAKLKTAQLFLQFLYQTKSGAEYAANEMQLSTPYGQVSGVSLEINDPLSKSQSQYLDSDIIESVDNYFVQGFNNQNQVLVSAVNSGFANPTEEKTKLTAEWNRLKNSATDK</sequence>
<gene>
    <name evidence="2" type="ORF">NV226_01190</name>
</gene>
<organism evidence="2 3">
    <name type="scientific">Mycoplasma iguanae</name>
    <dbReference type="NCBI Taxonomy" id="292461"/>
    <lineage>
        <taxon>Bacteria</taxon>
        <taxon>Bacillati</taxon>
        <taxon>Mycoplasmatota</taxon>
        <taxon>Mollicutes</taxon>
        <taxon>Mycoplasmataceae</taxon>
        <taxon>Mycoplasma</taxon>
    </lineage>
</organism>
<feature type="chain" id="PRO_5046407728" evidence="1">
    <location>
        <begin position="24"/>
        <end position="496"/>
    </location>
</feature>
<evidence type="ECO:0000313" key="3">
    <source>
        <dbReference type="Proteomes" id="UP001059252"/>
    </source>
</evidence>
<evidence type="ECO:0000313" key="2">
    <source>
        <dbReference type="EMBL" id="UVD81904.1"/>
    </source>
</evidence>
<protein>
    <submittedName>
        <fullName evidence="2">Extracellular solute-binding protein</fullName>
    </submittedName>
</protein>
<accession>A0ABY5R8S5</accession>
<dbReference type="Proteomes" id="UP001059252">
    <property type="component" value="Chromosome"/>
</dbReference>
<dbReference type="Gene3D" id="3.40.190.10">
    <property type="entry name" value="Periplasmic binding protein-like II"/>
    <property type="match status" value="3"/>
</dbReference>
<keyword evidence="1" id="KW-0732">Signal</keyword>
<dbReference type="SUPFAM" id="SSF53850">
    <property type="entry name" value="Periplasmic binding protein-like II"/>
    <property type="match status" value="1"/>
</dbReference>
<dbReference type="PROSITE" id="PS51257">
    <property type="entry name" value="PROKAR_LIPOPROTEIN"/>
    <property type="match status" value="1"/>
</dbReference>
<feature type="signal peptide" evidence="1">
    <location>
        <begin position="1"/>
        <end position="23"/>
    </location>
</feature>
<evidence type="ECO:0000256" key="1">
    <source>
        <dbReference type="SAM" id="SignalP"/>
    </source>
</evidence>
<proteinExistence type="predicted"/>
<reference evidence="2" key="1">
    <citation type="submission" date="2022-08" db="EMBL/GenBank/DDBJ databases">
        <title>Complete genome of Mycoplasma iguanae type strain 2327.</title>
        <authorList>
            <person name="Spergser J."/>
        </authorList>
    </citation>
    <scope>NUCLEOTIDE SEQUENCE</scope>
    <source>
        <strain evidence="2">2327</strain>
    </source>
</reference>
<dbReference type="RefSeq" id="WP_258211078.1">
    <property type="nucleotide sequence ID" value="NZ_CP102734.1"/>
</dbReference>
<name>A0ABY5R8S5_9MOLU</name>
<dbReference type="InterPro" id="IPR050490">
    <property type="entry name" value="Bact_solute-bd_prot1"/>
</dbReference>
<dbReference type="EMBL" id="CP102734">
    <property type="protein sequence ID" value="UVD81904.1"/>
    <property type="molecule type" value="Genomic_DNA"/>
</dbReference>